<dbReference type="SFLD" id="SFLDS00003">
    <property type="entry name" value="Haloacid_Dehalogenase"/>
    <property type="match status" value="1"/>
</dbReference>
<dbReference type="GO" id="GO:0016791">
    <property type="term" value="F:phosphatase activity"/>
    <property type="evidence" value="ECO:0007669"/>
    <property type="project" value="TreeGrafter"/>
</dbReference>
<dbReference type="NCBIfam" id="TIGR01484">
    <property type="entry name" value="HAD-SF-IIB"/>
    <property type="match status" value="1"/>
</dbReference>
<comment type="caution">
    <text evidence="1">The sequence shown here is derived from an EMBL/GenBank/DDBJ whole genome shotgun (WGS) entry which is preliminary data.</text>
</comment>
<dbReference type="Gene3D" id="3.40.50.1000">
    <property type="entry name" value="HAD superfamily/HAD-like"/>
    <property type="match status" value="1"/>
</dbReference>
<dbReference type="PANTHER" id="PTHR10000:SF55">
    <property type="entry name" value="5-AMINO-6-(5-PHOSPHO-D-RIBITYLAMINO)URACIL PHOSPHATASE YCSE"/>
    <property type="match status" value="1"/>
</dbReference>
<dbReference type="InterPro" id="IPR023214">
    <property type="entry name" value="HAD_sf"/>
</dbReference>
<organism evidence="1 2">
    <name type="scientific">Thomasclavelia ramosa</name>
    <dbReference type="NCBI Taxonomy" id="1547"/>
    <lineage>
        <taxon>Bacteria</taxon>
        <taxon>Bacillati</taxon>
        <taxon>Bacillota</taxon>
        <taxon>Erysipelotrichia</taxon>
        <taxon>Erysipelotrichales</taxon>
        <taxon>Coprobacillaceae</taxon>
        <taxon>Thomasclavelia</taxon>
    </lineage>
</organism>
<dbReference type="GO" id="GO:0005829">
    <property type="term" value="C:cytosol"/>
    <property type="evidence" value="ECO:0007669"/>
    <property type="project" value="TreeGrafter"/>
</dbReference>
<dbReference type="SFLD" id="SFLDG01140">
    <property type="entry name" value="C2.B:_Phosphomannomutase_and_P"/>
    <property type="match status" value="1"/>
</dbReference>
<dbReference type="PANTHER" id="PTHR10000">
    <property type="entry name" value="PHOSPHOSERINE PHOSPHATASE"/>
    <property type="match status" value="1"/>
</dbReference>
<evidence type="ECO:0000313" key="1">
    <source>
        <dbReference type="EMBL" id="RGD84307.1"/>
    </source>
</evidence>
<dbReference type="NCBIfam" id="TIGR00099">
    <property type="entry name" value="Cof-subfamily"/>
    <property type="match status" value="1"/>
</dbReference>
<dbReference type="GeneID" id="64196173"/>
<accession>A0A3E3AK27</accession>
<dbReference type="AlphaFoldDB" id="A0A3E3AK27"/>
<proteinExistence type="predicted"/>
<reference evidence="1 2" key="1">
    <citation type="submission" date="2018-08" db="EMBL/GenBank/DDBJ databases">
        <title>A genome reference for cultivated species of the human gut microbiota.</title>
        <authorList>
            <person name="Zou Y."/>
            <person name="Xue W."/>
            <person name="Luo G."/>
        </authorList>
    </citation>
    <scope>NUCLEOTIDE SEQUENCE [LARGE SCALE GENOMIC DNA]</scope>
    <source>
        <strain evidence="1 2">OM06-4</strain>
    </source>
</reference>
<dbReference type="SUPFAM" id="SSF56784">
    <property type="entry name" value="HAD-like"/>
    <property type="match status" value="1"/>
</dbReference>
<protein>
    <submittedName>
        <fullName evidence="1">Cof-type HAD-IIB family hydrolase</fullName>
    </submittedName>
</protein>
<evidence type="ECO:0000313" key="2">
    <source>
        <dbReference type="Proteomes" id="UP000261032"/>
    </source>
</evidence>
<dbReference type="Pfam" id="PF08282">
    <property type="entry name" value="Hydrolase_3"/>
    <property type="match status" value="1"/>
</dbReference>
<dbReference type="EMBL" id="QUSL01000018">
    <property type="protein sequence ID" value="RGD84307.1"/>
    <property type="molecule type" value="Genomic_DNA"/>
</dbReference>
<dbReference type="InterPro" id="IPR036412">
    <property type="entry name" value="HAD-like_sf"/>
</dbReference>
<dbReference type="InterPro" id="IPR000150">
    <property type="entry name" value="Cof"/>
</dbReference>
<gene>
    <name evidence="1" type="ORF">DXB93_11495</name>
</gene>
<dbReference type="GO" id="GO:0000287">
    <property type="term" value="F:magnesium ion binding"/>
    <property type="evidence" value="ECO:0007669"/>
    <property type="project" value="TreeGrafter"/>
</dbReference>
<dbReference type="Gene3D" id="3.30.1240.10">
    <property type="match status" value="1"/>
</dbReference>
<dbReference type="RefSeq" id="WP_003537891.1">
    <property type="nucleotide sequence ID" value="NZ_AP031443.1"/>
</dbReference>
<dbReference type="PROSITE" id="PS01228">
    <property type="entry name" value="COF_1"/>
    <property type="match status" value="1"/>
</dbReference>
<keyword evidence="1" id="KW-0378">Hydrolase</keyword>
<dbReference type="InterPro" id="IPR006379">
    <property type="entry name" value="HAD-SF_hydro_IIB"/>
</dbReference>
<dbReference type="Proteomes" id="UP000261032">
    <property type="component" value="Unassembled WGS sequence"/>
</dbReference>
<name>A0A3E3AK27_9FIRM</name>
<sequence>MIKLIVSDMDGTLLAHDSSISKGNIEAIRYAQSKGVQFAIATGRDYSSLKGILEAHDLKCFSILGNGAQFCNENGEILSSAYFPKKCFKQVLQIFDELKIHYMIFTANGFYSTAEPNVVRDAFIDRCVVQFKRKREDYLDDGCNQDMACMKLKKIGDLDDFINSSIDIIKVEAFNNDVSLIEKAKEKLQEIDGIAYLSSFDDNIEVTDKAAQKGLILENVIEELGYSKDEVMVLGDGLNDITLFERFKYSFAPGNANETIKAMAYQVVGACEEDGVSQAIYMML</sequence>